<evidence type="ECO:0000256" key="5">
    <source>
        <dbReference type="ARBA" id="ARBA00023008"/>
    </source>
</evidence>
<dbReference type="eggNOG" id="COG3733">
    <property type="taxonomic scope" value="Bacteria"/>
</dbReference>
<evidence type="ECO:0000256" key="2">
    <source>
        <dbReference type="ARBA" id="ARBA00022723"/>
    </source>
</evidence>
<feature type="domain" description="Copper amine oxidase N2-terminal" evidence="10">
    <location>
        <begin position="17"/>
        <end position="97"/>
    </location>
</feature>
<comment type="similarity">
    <text evidence="1 8">Belongs to the copper/topaquinone oxidase family.</text>
</comment>
<comment type="caution">
    <text evidence="12">The sequence shown here is derived from an EMBL/GenBank/DDBJ whole genome shotgun (WGS) entry which is preliminary data.</text>
</comment>
<dbReference type="InterPro" id="IPR015800">
    <property type="entry name" value="Cu_amine_oxidase_N2"/>
</dbReference>
<dbReference type="PROSITE" id="PS01165">
    <property type="entry name" value="COPPER_AMINE_OXID_2"/>
    <property type="match status" value="1"/>
</dbReference>
<name>A0A1A0DI77_ACEPA</name>
<dbReference type="InterPro" id="IPR016182">
    <property type="entry name" value="Cu_amine_oxidase_N-reg"/>
</dbReference>
<dbReference type="EC" id="1.4.3.-" evidence="8"/>
<dbReference type="EMBL" id="LYUD01000056">
    <property type="protein sequence ID" value="OAZ74571.1"/>
    <property type="molecule type" value="Genomic_DNA"/>
</dbReference>
<dbReference type="SUPFAM" id="SSF49998">
    <property type="entry name" value="Amine oxidase catalytic domain"/>
    <property type="match status" value="1"/>
</dbReference>
<dbReference type="Pfam" id="PF02727">
    <property type="entry name" value="Cu_amine_oxidN2"/>
    <property type="match status" value="1"/>
</dbReference>
<dbReference type="Pfam" id="PF02728">
    <property type="entry name" value="Cu_amine_oxidN3"/>
    <property type="match status" value="1"/>
</dbReference>
<feature type="active site" description="Schiff-base intermediate with substrate; via topaquinone" evidence="6">
    <location>
        <position position="386"/>
    </location>
</feature>
<evidence type="ECO:0000256" key="1">
    <source>
        <dbReference type="ARBA" id="ARBA00007983"/>
    </source>
</evidence>
<dbReference type="Gene3D" id="2.70.98.20">
    <property type="entry name" value="Copper amine oxidase, catalytic domain"/>
    <property type="match status" value="1"/>
</dbReference>
<evidence type="ECO:0000256" key="4">
    <source>
        <dbReference type="ARBA" id="ARBA00023002"/>
    </source>
</evidence>
<dbReference type="PANTHER" id="PTHR10638:SF41">
    <property type="entry name" value="AMINE OXIDASE"/>
    <property type="match status" value="1"/>
</dbReference>
<dbReference type="InterPro" id="IPR000269">
    <property type="entry name" value="Cu_amine_oxidase"/>
</dbReference>
<dbReference type="GO" id="GO:0048038">
    <property type="term" value="F:quinone binding"/>
    <property type="evidence" value="ECO:0007669"/>
    <property type="project" value="InterPro"/>
</dbReference>
<evidence type="ECO:0000313" key="13">
    <source>
        <dbReference type="Proteomes" id="UP000093796"/>
    </source>
</evidence>
<accession>A0A1A0DI77</accession>
<dbReference type="PROSITE" id="PS01164">
    <property type="entry name" value="COPPER_AMINE_OXID_1"/>
    <property type="match status" value="1"/>
</dbReference>
<evidence type="ECO:0000259" key="11">
    <source>
        <dbReference type="Pfam" id="PF02728"/>
    </source>
</evidence>
<dbReference type="OrthoDB" id="9772590at2"/>
<organism evidence="12 13">
    <name type="scientific">Acetobacter pasteurianus</name>
    <name type="common">Acetobacter turbidans</name>
    <dbReference type="NCBI Taxonomy" id="438"/>
    <lineage>
        <taxon>Bacteria</taxon>
        <taxon>Pseudomonadati</taxon>
        <taxon>Pseudomonadota</taxon>
        <taxon>Alphaproteobacteria</taxon>
        <taxon>Acetobacterales</taxon>
        <taxon>Acetobacteraceae</taxon>
        <taxon>Acetobacter</taxon>
    </lineage>
</organism>
<comment type="PTM">
    <text evidence="7 8">Topaquinone (TPQ) is generated by copper-dependent autoxidation of a specific tyrosyl residue.</text>
</comment>
<dbReference type="PATRIC" id="fig|438.15.peg.697"/>
<evidence type="ECO:0000256" key="6">
    <source>
        <dbReference type="PIRSR" id="PIRSR600269-50"/>
    </source>
</evidence>
<dbReference type="InterPro" id="IPR049947">
    <property type="entry name" value="Cu_Am_Ox_Cu-bd"/>
</dbReference>
<dbReference type="InterPro" id="IPR015802">
    <property type="entry name" value="Cu_amine_oxidase_N3"/>
</dbReference>
<feature type="domain" description="Copper amine oxidase catalytic" evidence="9">
    <location>
        <begin position="229"/>
        <end position="627"/>
    </location>
</feature>
<feature type="domain" description="Copper amine oxidase N3-terminal" evidence="11">
    <location>
        <begin position="106"/>
        <end position="207"/>
    </location>
</feature>
<keyword evidence="2 8" id="KW-0479">Metal-binding</keyword>
<dbReference type="InterPro" id="IPR036460">
    <property type="entry name" value="Cu_amine_oxidase_C_sf"/>
</dbReference>
<dbReference type="Proteomes" id="UP000093796">
    <property type="component" value="Unassembled WGS sequence"/>
</dbReference>
<dbReference type="InterPro" id="IPR049948">
    <property type="entry name" value="Cu_Am_ox_TPQ-bd"/>
</dbReference>
<evidence type="ECO:0000256" key="7">
    <source>
        <dbReference type="PIRSR" id="PIRSR600269-51"/>
    </source>
</evidence>
<evidence type="ECO:0000259" key="10">
    <source>
        <dbReference type="Pfam" id="PF02727"/>
    </source>
</evidence>
<feature type="active site" description="Proton acceptor" evidence="6">
    <location>
        <position position="302"/>
    </location>
</feature>
<evidence type="ECO:0000256" key="8">
    <source>
        <dbReference type="RuleBase" id="RU000672"/>
    </source>
</evidence>
<dbReference type="Gene3D" id="3.10.450.40">
    <property type="match status" value="2"/>
</dbReference>
<dbReference type="AlphaFoldDB" id="A0A1A0DI77"/>
<evidence type="ECO:0000256" key="3">
    <source>
        <dbReference type="ARBA" id="ARBA00022772"/>
    </source>
</evidence>
<dbReference type="NCBIfam" id="NF008559">
    <property type="entry name" value="PRK11504.1"/>
    <property type="match status" value="1"/>
</dbReference>
<dbReference type="PANTHER" id="PTHR10638">
    <property type="entry name" value="COPPER AMINE OXIDASE"/>
    <property type="match status" value="1"/>
</dbReference>
<dbReference type="GO" id="GO:0009308">
    <property type="term" value="P:amine metabolic process"/>
    <property type="evidence" value="ECO:0007669"/>
    <property type="project" value="UniProtKB-UniRule"/>
</dbReference>
<feature type="modified residue" description="2',4',5'-topaquinone" evidence="7">
    <location>
        <position position="386"/>
    </location>
</feature>
<dbReference type="Pfam" id="PF01179">
    <property type="entry name" value="Cu_amine_oxid"/>
    <property type="match status" value="1"/>
</dbReference>
<gene>
    <name evidence="12" type="primary">aoc3</name>
    <name evidence="12" type="ORF">SRCM100623_00608</name>
</gene>
<sequence>MGHSSCQSSSNETFSYPLDPLNPDEIRAVVRIVKSDARFGEHALFETMMIMEPDPEILRALAPGESLPRLAHVNVFFNNKPGVTRVTVSLTAGKIVDVRAFPDAQPMLQLEQFDAFEDLVKADPGFIDACHKRGITDMSLVCVDPWSPGLFADFPGTEDRLLCNAFVWVRAFPDDNFYAHPVEGLNVLADLRTGEVLRIEDRNPVPIPSTCINYEAQFIKEPRQPFKPLNIVQPEGVSFSLKGYELEWDLWKVRIGFNAREALTLHDISYNGRPLINRASIVEMVVPYGSPDNSHFKKHVFDIGEYGVGKLANSLELGCDCLGVIEYLDGHMNTMSGEVMTIKNAICIHEEDNGLLWKHTDFRTNHCESRRGRKLVISCVATVANYDYSFNWYLFTDGNIEFEAKATGIINTNGCEPGQPGKYANEVSPGVAGQIHQHIFCARMDMALDGPGNSVTEVNTYAEPQGPTNPYGNAFYAEETVLKSELEACRKANQDTHRFWKVINPNKQNSVGKPTAYKILPTHPVTPMVHPDSPSGKRANYNQNHLWVTARDPEQRFPTGEFANRSDGTDGLSSFVLKNRPLVNTNLVVWHTFGINHIVRTEDFPVQPVVTCGFMMMPTGFFNVNPGIDLAPAKNTASCLAKAGCCESAK</sequence>
<evidence type="ECO:0000313" key="12">
    <source>
        <dbReference type="EMBL" id="OAZ74571.1"/>
    </source>
</evidence>
<keyword evidence="5 8" id="KW-0186">Copper</keyword>
<evidence type="ECO:0000259" key="9">
    <source>
        <dbReference type="Pfam" id="PF01179"/>
    </source>
</evidence>
<comment type="cofactor">
    <cofactor evidence="8">
        <name>Cu cation</name>
        <dbReference type="ChEBI" id="CHEBI:23378"/>
    </cofactor>
    <text evidence="8">Contains 1 topaquinone per subunit.</text>
</comment>
<keyword evidence="3 6" id="KW-0801">TPQ</keyword>
<reference evidence="12 13" key="1">
    <citation type="submission" date="2016-05" db="EMBL/GenBank/DDBJ databases">
        <title>Genome sequencing of Acetobacter pasteurianus strain SRCM100623.</title>
        <authorList>
            <person name="Song Y.R."/>
        </authorList>
    </citation>
    <scope>NUCLEOTIDE SEQUENCE [LARGE SCALE GENOMIC DNA]</scope>
    <source>
        <strain evidence="12 13">SRCM100623</strain>
    </source>
</reference>
<proteinExistence type="inferred from homology"/>
<keyword evidence="4 8" id="KW-0560">Oxidoreductase</keyword>
<protein>
    <recommendedName>
        <fullName evidence="8">Amine oxidase</fullName>
        <ecNumber evidence="8">1.4.3.-</ecNumber>
    </recommendedName>
</protein>
<dbReference type="GO" id="GO:0008131">
    <property type="term" value="F:primary methylamine oxidase activity"/>
    <property type="evidence" value="ECO:0007669"/>
    <property type="project" value="InterPro"/>
</dbReference>
<dbReference type="SUPFAM" id="SSF54416">
    <property type="entry name" value="Amine oxidase N-terminal region"/>
    <property type="match status" value="2"/>
</dbReference>
<dbReference type="InterPro" id="IPR015798">
    <property type="entry name" value="Cu_amine_oxidase_C"/>
</dbReference>
<dbReference type="GO" id="GO:0005507">
    <property type="term" value="F:copper ion binding"/>
    <property type="evidence" value="ECO:0007669"/>
    <property type="project" value="InterPro"/>
</dbReference>
<dbReference type="RefSeq" id="WP_064775936.1">
    <property type="nucleotide sequence ID" value="NZ_LYUD01000056.1"/>
</dbReference>